<dbReference type="CDD" id="cd00063">
    <property type="entry name" value="FN3"/>
    <property type="match status" value="1"/>
</dbReference>
<dbReference type="Proteomes" id="UP001253595">
    <property type="component" value="Unassembled WGS sequence"/>
</dbReference>
<dbReference type="CDD" id="cd05379">
    <property type="entry name" value="CAP_bacterial"/>
    <property type="match status" value="1"/>
</dbReference>
<dbReference type="InterPro" id="IPR014044">
    <property type="entry name" value="CAP_dom"/>
</dbReference>
<accession>A0ABU1UZG8</accession>
<dbReference type="Pfam" id="PF00041">
    <property type="entry name" value="fn3"/>
    <property type="match status" value="1"/>
</dbReference>
<dbReference type="Pfam" id="PF00188">
    <property type="entry name" value="CAP"/>
    <property type="match status" value="1"/>
</dbReference>
<dbReference type="SUPFAM" id="SSF49265">
    <property type="entry name" value="Fibronectin type III"/>
    <property type="match status" value="1"/>
</dbReference>
<dbReference type="InterPro" id="IPR036116">
    <property type="entry name" value="FN3_sf"/>
</dbReference>
<dbReference type="RefSeq" id="WP_310073018.1">
    <property type="nucleotide sequence ID" value="NZ_JAVDVX010000004.1"/>
</dbReference>
<dbReference type="Gene3D" id="3.40.33.10">
    <property type="entry name" value="CAP"/>
    <property type="match status" value="1"/>
</dbReference>
<comment type="caution">
    <text evidence="2">The sequence shown here is derived from an EMBL/GenBank/DDBJ whole genome shotgun (WGS) entry which is preliminary data.</text>
</comment>
<dbReference type="Gene3D" id="2.60.40.10">
    <property type="entry name" value="Immunoglobulins"/>
    <property type="match status" value="1"/>
</dbReference>
<dbReference type="PANTHER" id="PTHR31157:SF1">
    <property type="entry name" value="SCP DOMAIN-CONTAINING PROTEIN"/>
    <property type="match status" value="1"/>
</dbReference>
<dbReference type="SUPFAM" id="SSF55797">
    <property type="entry name" value="PR-1-like"/>
    <property type="match status" value="1"/>
</dbReference>
<dbReference type="SMART" id="SM00060">
    <property type="entry name" value="FN3"/>
    <property type="match status" value="1"/>
</dbReference>
<evidence type="ECO:0000313" key="3">
    <source>
        <dbReference type="Proteomes" id="UP001253595"/>
    </source>
</evidence>
<feature type="domain" description="Fibronectin type-III" evidence="1">
    <location>
        <begin position="79"/>
        <end position="174"/>
    </location>
</feature>
<keyword evidence="3" id="KW-1185">Reference proteome</keyword>
<dbReference type="InterPro" id="IPR003961">
    <property type="entry name" value="FN3_dom"/>
</dbReference>
<organism evidence="2 3">
    <name type="scientific">Cellvibrio fibrivorans</name>
    <dbReference type="NCBI Taxonomy" id="126350"/>
    <lineage>
        <taxon>Bacteria</taxon>
        <taxon>Pseudomonadati</taxon>
        <taxon>Pseudomonadota</taxon>
        <taxon>Gammaproteobacteria</taxon>
        <taxon>Cellvibrionales</taxon>
        <taxon>Cellvibrionaceae</taxon>
        <taxon>Cellvibrio</taxon>
    </lineage>
</organism>
<dbReference type="PANTHER" id="PTHR31157">
    <property type="entry name" value="SCP DOMAIN-CONTAINING PROTEIN"/>
    <property type="match status" value="1"/>
</dbReference>
<dbReference type="PROSITE" id="PS50853">
    <property type="entry name" value="FN3"/>
    <property type="match status" value="1"/>
</dbReference>
<dbReference type="EMBL" id="JAVDVX010000004">
    <property type="protein sequence ID" value="MDR7090585.1"/>
    <property type="molecule type" value="Genomic_DNA"/>
</dbReference>
<name>A0ABU1UZG8_9GAMM</name>
<protein>
    <recommendedName>
        <fullName evidence="1">Fibronectin type-III domain-containing protein</fullName>
    </recommendedName>
</protein>
<evidence type="ECO:0000259" key="1">
    <source>
        <dbReference type="PROSITE" id="PS50853"/>
    </source>
</evidence>
<reference evidence="2 3" key="1">
    <citation type="submission" date="2023-07" db="EMBL/GenBank/DDBJ databases">
        <title>Sorghum-associated microbial communities from plants grown in Nebraska, USA.</title>
        <authorList>
            <person name="Schachtman D."/>
        </authorList>
    </citation>
    <scope>NUCLEOTIDE SEQUENCE [LARGE SCALE GENOMIC DNA]</scope>
    <source>
        <strain evidence="2 3">BE190</strain>
    </source>
</reference>
<proteinExistence type="predicted"/>
<gene>
    <name evidence="2" type="ORF">J2X05_002609</name>
</gene>
<dbReference type="InterPro" id="IPR035940">
    <property type="entry name" value="CAP_sf"/>
</dbReference>
<dbReference type="InterPro" id="IPR013783">
    <property type="entry name" value="Ig-like_fold"/>
</dbReference>
<evidence type="ECO:0000313" key="2">
    <source>
        <dbReference type="EMBL" id="MDR7090585.1"/>
    </source>
</evidence>
<sequence length="443" mass="46251">MNFSSLIVRLFSFFILLTLISCGGSGGGSNTPASSRPASSAASIVPSSATLSSQPPGSMSSASSIPSSSSASSIISLTAPQNISAVPANGSVTLTWNPVVGATGYNIYYASEANILIANIASFDDGTRLQNVTSPRVISSLRNDETYYFVVTAVSAGAESVASSEVSATPSLIDLAKQPTAQEVLVVELVNRARANPEAEATRLGIGLNDGITGTPITAAAKQPLAHNLLLIDSARIHSQWMLDADIFSHTGNNNSSATERMIAAGYVFSGSWTSGENIAWGGTTGASINLTSYAVSQHEGLFKSPGHRVNILNGNFRELGVGQKQGYFLSNGTNYLSSMLTQNFARSGSSYYLTGVVYSDNNNNDFYDVGEGMSGVTISFNGKSYPVYATGAYTIPVSNGTYNLTITGDSLGAAVYHTLQVNSANEKVDVIKSGNAIDVVNW</sequence>